<name>A0A830CK74_9LAMI</name>
<keyword evidence="2" id="KW-1185">Reference proteome</keyword>
<dbReference type="Proteomes" id="UP000653305">
    <property type="component" value="Unassembled WGS sequence"/>
</dbReference>
<proteinExistence type="predicted"/>
<accession>A0A830CK74</accession>
<protein>
    <submittedName>
        <fullName evidence="1">Uncharacterized protein</fullName>
    </submittedName>
</protein>
<evidence type="ECO:0000313" key="2">
    <source>
        <dbReference type="Proteomes" id="UP000653305"/>
    </source>
</evidence>
<organism evidence="1 2">
    <name type="scientific">Phtheirospermum japonicum</name>
    <dbReference type="NCBI Taxonomy" id="374723"/>
    <lineage>
        <taxon>Eukaryota</taxon>
        <taxon>Viridiplantae</taxon>
        <taxon>Streptophyta</taxon>
        <taxon>Embryophyta</taxon>
        <taxon>Tracheophyta</taxon>
        <taxon>Spermatophyta</taxon>
        <taxon>Magnoliopsida</taxon>
        <taxon>eudicotyledons</taxon>
        <taxon>Gunneridae</taxon>
        <taxon>Pentapetalae</taxon>
        <taxon>asterids</taxon>
        <taxon>lamiids</taxon>
        <taxon>Lamiales</taxon>
        <taxon>Orobanchaceae</taxon>
        <taxon>Orobanchaceae incertae sedis</taxon>
        <taxon>Phtheirospermum</taxon>
    </lineage>
</organism>
<dbReference type="AlphaFoldDB" id="A0A830CK74"/>
<comment type="caution">
    <text evidence="1">The sequence shown here is derived from an EMBL/GenBank/DDBJ whole genome shotgun (WGS) entry which is preliminary data.</text>
</comment>
<dbReference type="EMBL" id="BMAC01000571">
    <property type="protein sequence ID" value="GFP99389.1"/>
    <property type="molecule type" value="Genomic_DNA"/>
</dbReference>
<sequence>MDGYKAFTARMARRSRKKKARKNDCAIFTCYLMKRVVLNQDFSAKVDSDVMNRFKAELIEALVTPTLS</sequence>
<gene>
    <name evidence="1" type="ORF">PHJA_002083000</name>
</gene>
<evidence type="ECO:0000313" key="1">
    <source>
        <dbReference type="EMBL" id="GFP99389.1"/>
    </source>
</evidence>
<reference evidence="1" key="1">
    <citation type="submission" date="2020-07" db="EMBL/GenBank/DDBJ databases">
        <title>Ethylene signaling mediates host invasion by parasitic plants.</title>
        <authorList>
            <person name="Yoshida S."/>
        </authorList>
    </citation>
    <scope>NUCLEOTIDE SEQUENCE</scope>
    <source>
        <strain evidence="1">Okayama</strain>
    </source>
</reference>